<proteinExistence type="predicted"/>
<feature type="transmembrane region" description="Helical" evidence="1">
    <location>
        <begin position="195"/>
        <end position="211"/>
    </location>
</feature>
<name>A0ABW0QBT4_9BURK</name>
<keyword evidence="3" id="KW-1185">Reference proteome</keyword>
<feature type="transmembrane region" description="Helical" evidence="1">
    <location>
        <begin position="422"/>
        <end position="440"/>
    </location>
</feature>
<evidence type="ECO:0008006" key="4">
    <source>
        <dbReference type="Google" id="ProtNLM"/>
    </source>
</evidence>
<protein>
    <recommendedName>
        <fullName evidence="4">4-amino-4-deoxy-L-arabinose transferase</fullName>
    </recommendedName>
</protein>
<feature type="transmembrane region" description="Helical" evidence="1">
    <location>
        <begin position="170"/>
        <end position="188"/>
    </location>
</feature>
<accession>A0ABW0QBT4</accession>
<reference evidence="3" key="1">
    <citation type="journal article" date="2019" name="Int. J. Syst. Evol. Microbiol.">
        <title>The Global Catalogue of Microorganisms (GCM) 10K type strain sequencing project: providing services to taxonomists for standard genome sequencing and annotation.</title>
        <authorList>
            <consortium name="The Broad Institute Genomics Platform"/>
            <consortium name="The Broad Institute Genome Sequencing Center for Infectious Disease"/>
            <person name="Wu L."/>
            <person name="Ma J."/>
        </authorList>
    </citation>
    <scope>NUCLEOTIDE SEQUENCE [LARGE SCALE GENOMIC DNA]</scope>
    <source>
        <strain evidence="3">CGMCC 4.7277</strain>
    </source>
</reference>
<dbReference type="Proteomes" id="UP001596084">
    <property type="component" value="Unassembled WGS sequence"/>
</dbReference>
<feature type="transmembrane region" description="Helical" evidence="1">
    <location>
        <begin position="20"/>
        <end position="40"/>
    </location>
</feature>
<feature type="transmembrane region" description="Helical" evidence="1">
    <location>
        <begin position="376"/>
        <end position="399"/>
    </location>
</feature>
<keyword evidence="1" id="KW-0472">Membrane</keyword>
<evidence type="ECO:0000313" key="3">
    <source>
        <dbReference type="Proteomes" id="UP001596084"/>
    </source>
</evidence>
<feature type="transmembrane region" description="Helical" evidence="1">
    <location>
        <begin position="254"/>
        <end position="275"/>
    </location>
</feature>
<feature type="transmembrane region" description="Helical" evidence="1">
    <location>
        <begin position="142"/>
        <end position="164"/>
    </location>
</feature>
<keyword evidence="1" id="KW-0812">Transmembrane</keyword>
<feature type="transmembrane region" description="Helical" evidence="1">
    <location>
        <begin position="452"/>
        <end position="475"/>
    </location>
</feature>
<comment type="caution">
    <text evidence="2">The sequence shown here is derived from an EMBL/GenBank/DDBJ whole genome shotgun (WGS) entry which is preliminary data.</text>
</comment>
<dbReference type="RefSeq" id="WP_068832561.1">
    <property type="nucleotide sequence ID" value="NZ_JBHSMX010000024.1"/>
</dbReference>
<gene>
    <name evidence="2" type="ORF">ACFPP7_15660</name>
</gene>
<feature type="transmembrane region" description="Helical" evidence="1">
    <location>
        <begin position="351"/>
        <end position="369"/>
    </location>
</feature>
<evidence type="ECO:0000256" key="1">
    <source>
        <dbReference type="SAM" id="Phobius"/>
    </source>
</evidence>
<keyword evidence="1" id="KW-1133">Transmembrane helix</keyword>
<organism evidence="2 3">
    <name type="scientific">Polaromonas jejuensis</name>
    <dbReference type="NCBI Taxonomy" id="457502"/>
    <lineage>
        <taxon>Bacteria</taxon>
        <taxon>Pseudomonadati</taxon>
        <taxon>Pseudomonadota</taxon>
        <taxon>Betaproteobacteria</taxon>
        <taxon>Burkholderiales</taxon>
        <taxon>Comamonadaceae</taxon>
        <taxon>Polaromonas</taxon>
    </lineage>
</organism>
<dbReference type="EMBL" id="JBHSMX010000024">
    <property type="protein sequence ID" value="MFC5522336.1"/>
    <property type="molecule type" value="Genomic_DNA"/>
</dbReference>
<evidence type="ECO:0000313" key="2">
    <source>
        <dbReference type="EMBL" id="MFC5522336.1"/>
    </source>
</evidence>
<feature type="transmembrane region" description="Helical" evidence="1">
    <location>
        <begin position="100"/>
        <end position="121"/>
    </location>
</feature>
<feature type="transmembrane region" description="Helical" evidence="1">
    <location>
        <begin position="327"/>
        <end position="345"/>
    </location>
</feature>
<sequence length="596" mass="64973">MNKPSPAIIAQSAVRRLPRLALLLFCVAYVLPGFLGRGPWKHEDIAAFGVMRELTSATAHWLQPQLLGQVNGFDALMPYWLGAVAIQWLPFLDPAFAVRIPFGLLLGLTLLATWYAVYYLARSPQAQPVAFAFGGEARPVDYARAIADAGLLALIASLGLAQLSHETTPALAQLGFTALAFYAMAASPYRRATKILGPALGLLIGLAGLALSGAPTLALLLGVGGTLVEWAHMRWGHDQGNQANAASRQQSWHWVLLIAGITLLVSLLAYALDLWRWRIQLPGADGQSAWNDWRSLGRLLAWFTWPAWPLALWTLWRWRRQLASRHVALPLWFAGMSIAATLTTASSDRSLLLSLPPLAALAAFALPTLKRSVASLIDWFTLLFFTGCGIIIWVVWIAMQTGVPRQPAANVARLAPGFEPSFSWLAFVAAVAATVAWTWLVKWRAGAQRAAIWKSLVLPAGGATLCWLLLMTLWMPLLDYARSYAPTSRQVASLVDKTACVAIYGVGSPQAAALQYHGHLDLRQATAQASCPYLIVDVQAQSTLSQVVNLPDWAFLATVRRPTDKNENLLLYKRVSIDSPDKAAKTAKPVSPLKHP</sequence>